<evidence type="ECO:0000313" key="2">
    <source>
        <dbReference type="Proteomes" id="UP000229894"/>
    </source>
</evidence>
<sequence length="70" mass="8071">MKFIMRQSQLFAKTKKEAPKGAETISHRYLIRGDFVDQIAAGIYSFLPLGWRVEQKLEKIIKEEMDNLGG</sequence>
<dbReference type="Gene3D" id="3.30.930.10">
    <property type="entry name" value="Bira Bifunctional Protein, Domain 2"/>
    <property type="match status" value="1"/>
</dbReference>
<dbReference type="Proteomes" id="UP000229894">
    <property type="component" value="Unassembled WGS sequence"/>
</dbReference>
<name>A0A2M7BUH4_9BACT</name>
<organism evidence="1 2">
    <name type="scientific">Candidatus Portnoybacteria bacterium CG03_land_8_20_14_0_80_41_10</name>
    <dbReference type="NCBI Taxonomy" id="1974808"/>
    <lineage>
        <taxon>Bacteria</taxon>
        <taxon>Candidatus Portnoyibacteriota</taxon>
    </lineage>
</organism>
<comment type="caution">
    <text evidence="1">The sequence shown here is derived from an EMBL/GenBank/DDBJ whole genome shotgun (WGS) entry which is preliminary data.</text>
</comment>
<gene>
    <name evidence="1" type="ORF">COS49_01765</name>
</gene>
<proteinExistence type="predicted"/>
<dbReference type="InterPro" id="IPR045864">
    <property type="entry name" value="aa-tRNA-synth_II/BPL/LPL"/>
</dbReference>
<keyword evidence="1" id="KW-0436">Ligase</keyword>
<evidence type="ECO:0000313" key="1">
    <source>
        <dbReference type="EMBL" id="PIV10216.1"/>
    </source>
</evidence>
<feature type="non-terminal residue" evidence="1">
    <location>
        <position position="70"/>
    </location>
</feature>
<accession>A0A2M7BUH4</accession>
<protein>
    <submittedName>
        <fullName evidence="1">Proline--tRNA ligase</fullName>
    </submittedName>
</protein>
<dbReference type="GO" id="GO:0016874">
    <property type="term" value="F:ligase activity"/>
    <property type="evidence" value="ECO:0007669"/>
    <property type="project" value="UniProtKB-KW"/>
</dbReference>
<dbReference type="AlphaFoldDB" id="A0A2M7BUH4"/>
<dbReference type="SUPFAM" id="SSF55681">
    <property type="entry name" value="Class II aaRS and biotin synthetases"/>
    <property type="match status" value="1"/>
</dbReference>
<reference evidence="2" key="1">
    <citation type="submission" date="2017-09" db="EMBL/GenBank/DDBJ databases">
        <title>Depth-based differentiation of microbial function through sediment-hosted aquifers and enrichment of novel symbionts in the deep terrestrial subsurface.</title>
        <authorList>
            <person name="Probst A.J."/>
            <person name="Ladd B."/>
            <person name="Jarett J.K."/>
            <person name="Geller-Mcgrath D.E."/>
            <person name="Sieber C.M.K."/>
            <person name="Emerson J.B."/>
            <person name="Anantharaman K."/>
            <person name="Thomas B.C."/>
            <person name="Malmstrom R."/>
            <person name="Stieglmeier M."/>
            <person name="Klingl A."/>
            <person name="Woyke T."/>
            <person name="Ryan C.M."/>
            <person name="Banfield J.F."/>
        </authorList>
    </citation>
    <scope>NUCLEOTIDE SEQUENCE [LARGE SCALE GENOMIC DNA]</scope>
</reference>
<dbReference type="EMBL" id="PEUX01000036">
    <property type="protein sequence ID" value="PIV10216.1"/>
    <property type="molecule type" value="Genomic_DNA"/>
</dbReference>